<dbReference type="AlphaFoldDB" id="A0A6A4L897"/>
<feature type="domain" description="PARP catalytic" evidence="2">
    <location>
        <begin position="1"/>
        <end position="119"/>
    </location>
</feature>
<comment type="caution">
    <text evidence="3">The sequence shown here is derived from an EMBL/GenBank/DDBJ whole genome shotgun (WGS) entry which is preliminary data.</text>
</comment>
<protein>
    <recommendedName>
        <fullName evidence="2">PARP catalytic domain-containing protein</fullName>
    </recommendedName>
</protein>
<dbReference type="SUPFAM" id="SSF56399">
    <property type="entry name" value="ADP-ribosylation"/>
    <property type="match status" value="1"/>
</dbReference>
<feature type="non-terminal residue" evidence="3">
    <location>
        <position position="1"/>
    </location>
</feature>
<dbReference type="PANTHER" id="PTHR32263">
    <property type="entry name" value="INACTIVE POLY [ADP-RIBOSE] POLYMERASE SRO4-RELATED"/>
    <property type="match status" value="1"/>
</dbReference>
<accession>A0A6A4L897</accession>
<gene>
    <name evidence="3" type="ORF">C3L33_14194</name>
</gene>
<dbReference type="EMBL" id="QEFC01002158">
    <property type="protein sequence ID" value="KAE9453855.1"/>
    <property type="molecule type" value="Genomic_DNA"/>
</dbReference>
<dbReference type="Gene3D" id="3.90.228.10">
    <property type="match status" value="1"/>
</dbReference>
<dbReference type="Proteomes" id="UP000428333">
    <property type="component" value="Linkage Group LG08"/>
</dbReference>
<dbReference type="PROSITE" id="PS51059">
    <property type="entry name" value="PARP_CATALYTIC"/>
    <property type="match status" value="1"/>
</dbReference>
<dbReference type="InterPro" id="IPR044964">
    <property type="entry name" value="RCD1/SRO1-5"/>
</dbReference>
<organism evidence="3 4">
    <name type="scientific">Rhododendron williamsianum</name>
    <dbReference type="NCBI Taxonomy" id="262921"/>
    <lineage>
        <taxon>Eukaryota</taxon>
        <taxon>Viridiplantae</taxon>
        <taxon>Streptophyta</taxon>
        <taxon>Embryophyta</taxon>
        <taxon>Tracheophyta</taxon>
        <taxon>Spermatophyta</taxon>
        <taxon>Magnoliopsida</taxon>
        <taxon>eudicotyledons</taxon>
        <taxon>Gunneridae</taxon>
        <taxon>Pentapetalae</taxon>
        <taxon>asterids</taxon>
        <taxon>Ericales</taxon>
        <taxon>Ericaceae</taxon>
        <taxon>Ericoideae</taxon>
        <taxon>Rhodoreae</taxon>
        <taxon>Rhododendron</taxon>
    </lineage>
</organism>
<name>A0A6A4L897_9ERIC</name>
<keyword evidence="4" id="KW-1185">Reference proteome</keyword>
<evidence type="ECO:0000313" key="3">
    <source>
        <dbReference type="EMBL" id="KAE9453855.1"/>
    </source>
</evidence>
<sequence>MVRSQRAVGRFSTSSAEMAKKCGGNGNVKHACYGGSRDEICGIISDGFQRCRQSDHGEDGFGVHLLLTAIEDDYGLRHLLLCNVILGKMEVVRPGSKQFKPSSDEFDSGVDNLPHQQGS</sequence>
<evidence type="ECO:0000259" key="2">
    <source>
        <dbReference type="PROSITE" id="PS51059"/>
    </source>
</evidence>
<proteinExistence type="predicted"/>
<evidence type="ECO:0000256" key="1">
    <source>
        <dbReference type="SAM" id="MobiDB-lite"/>
    </source>
</evidence>
<evidence type="ECO:0000313" key="4">
    <source>
        <dbReference type="Proteomes" id="UP000428333"/>
    </source>
</evidence>
<dbReference type="OrthoDB" id="6133115at2759"/>
<dbReference type="PANTHER" id="PTHR32263:SF14">
    <property type="entry name" value="INACTIVE POLY [ADP-RIBOSE] POLYMERASE SRO2-RELATED"/>
    <property type="match status" value="1"/>
</dbReference>
<dbReference type="InterPro" id="IPR012317">
    <property type="entry name" value="Poly(ADP-ribose)pol_cat_dom"/>
</dbReference>
<dbReference type="GO" id="GO:0003950">
    <property type="term" value="F:NAD+ poly-ADP-ribosyltransferase activity"/>
    <property type="evidence" value="ECO:0007669"/>
    <property type="project" value="InterPro"/>
</dbReference>
<feature type="region of interest" description="Disordered" evidence="1">
    <location>
        <begin position="97"/>
        <end position="119"/>
    </location>
</feature>
<reference evidence="3 4" key="1">
    <citation type="journal article" date="2019" name="Genome Biol. Evol.">
        <title>The Rhododendron genome and chromosomal organization provide insight into shared whole-genome duplications across the heath family (Ericaceae).</title>
        <authorList>
            <person name="Soza V.L."/>
            <person name="Lindsley D."/>
            <person name="Waalkes A."/>
            <person name="Ramage E."/>
            <person name="Patwardhan R.P."/>
            <person name="Burton J.N."/>
            <person name="Adey A."/>
            <person name="Kumar A."/>
            <person name="Qiu R."/>
            <person name="Shendure J."/>
            <person name="Hall B."/>
        </authorList>
    </citation>
    <scope>NUCLEOTIDE SEQUENCE [LARGE SCALE GENOMIC DNA]</scope>
    <source>
        <strain evidence="3">RSF 1966-606</strain>
    </source>
</reference>